<dbReference type="HOGENOM" id="CLU_018143_3_0_1"/>
<dbReference type="AlphaFoldDB" id="A0A0D2E445"/>
<feature type="compositionally biased region" description="Basic and acidic residues" evidence="1">
    <location>
        <begin position="458"/>
        <end position="471"/>
    </location>
</feature>
<feature type="compositionally biased region" description="Basic and acidic residues" evidence="1">
    <location>
        <begin position="440"/>
        <end position="449"/>
    </location>
</feature>
<feature type="region of interest" description="Disordered" evidence="1">
    <location>
        <begin position="215"/>
        <end position="253"/>
    </location>
</feature>
<evidence type="ECO:0000313" key="3">
    <source>
        <dbReference type="Proteomes" id="UP000054342"/>
    </source>
</evidence>
<organism evidence="2 3">
    <name type="scientific">Exophiala xenobiotica</name>
    <dbReference type="NCBI Taxonomy" id="348802"/>
    <lineage>
        <taxon>Eukaryota</taxon>
        <taxon>Fungi</taxon>
        <taxon>Dikarya</taxon>
        <taxon>Ascomycota</taxon>
        <taxon>Pezizomycotina</taxon>
        <taxon>Eurotiomycetes</taxon>
        <taxon>Chaetothyriomycetidae</taxon>
        <taxon>Chaetothyriales</taxon>
        <taxon>Herpotrichiellaceae</taxon>
        <taxon>Exophiala</taxon>
    </lineage>
</organism>
<accession>A0A0D2E445</accession>
<protein>
    <submittedName>
        <fullName evidence="2">Uncharacterized protein</fullName>
    </submittedName>
</protein>
<feature type="region of interest" description="Disordered" evidence="1">
    <location>
        <begin position="440"/>
        <end position="484"/>
    </location>
</feature>
<evidence type="ECO:0000313" key="2">
    <source>
        <dbReference type="EMBL" id="KIW50238.1"/>
    </source>
</evidence>
<keyword evidence="3" id="KW-1185">Reference proteome</keyword>
<feature type="region of interest" description="Disordered" evidence="1">
    <location>
        <begin position="381"/>
        <end position="400"/>
    </location>
</feature>
<sequence>MRYQNWDVLLFPADSKIPIQEFDTKCYALEQNGRASTLQAIDGGHNSYESMTILPTLTCFVASLDRGSSFRVSIHSWEKPKPSNLLRSYKTPEEVVLFEAKVYIDGILMAQRTFEDGVWPEVIADRGGPHRLRFPSFHKEVLQQPHWEPGDPVGRIRLVLSEGVLRETTPPAPSAAMFDRFRDVVAFSFQHAPQNVLEYSGIAWPNMRLFGKVSKRSMRPPPIGSRLPPVPGHEAHSHSPRRTAGAINGGRPSSEEMEAFQKLLNVQTFSDLQSDPINRSAAFTALRKFSPESRESSADCEDPFLSAAPVSTRQWRAQLRSSSHDIPMLDYTSNNSGAPTEMSGLSFPGADFLKHMNEANPQEIIQALSPERKEQLFKALGKSQNTAHGTQPPTNTPRKIMDRSRVHLLADQTVAAPSTREQSNIVGEIGADMWVRDLQKHENSERHSSDCSSLGSQGEKDRKHSKIDISPKRPQASNDTGRRSSLVLAEVRSSSVCITRQRSISNASKRKRQSLSPSITIGTPVSKVPVVIDSPSTASGGEKDLGLARDTPSDGGMPLQV</sequence>
<dbReference type="GeneID" id="25333753"/>
<reference evidence="2 3" key="1">
    <citation type="submission" date="2015-01" db="EMBL/GenBank/DDBJ databases">
        <title>The Genome Sequence of Exophiala xenobiotica CBS118157.</title>
        <authorList>
            <consortium name="The Broad Institute Genomics Platform"/>
            <person name="Cuomo C."/>
            <person name="de Hoog S."/>
            <person name="Gorbushina A."/>
            <person name="Stielow B."/>
            <person name="Teixiera M."/>
            <person name="Abouelleil A."/>
            <person name="Chapman S.B."/>
            <person name="Priest M."/>
            <person name="Young S.K."/>
            <person name="Wortman J."/>
            <person name="Nusbaum C."/>
            <person name="Birren B."/>
        </authorList>
    </citation>
    <scope>NUCLEOTIDE SEQUENCE [LARGE SCALE GENOMIC DNA]</scope>
    <source>
        <strain evidence="2 3">CBS 118157</strain>
    </source>
</reference>
<dbReference type="OrthoDB" id="5417628at2759"/>
<gene>
    <name evidence="2" type="ORF">PV05_11845</name>
</gene>
<feature type="region of interest" description="Disordered" evidence="1">
    <location>
        <begin position="504"/>
        <end position="561"/>
    </location>
</feature>
<name>A0A0D2E445_9EURO</name>
<proteinExistence type="predicted"/>
<evidence type="ECO:0000256" key="1">
    <source>
        <dbReference type="SAM" id="MobiDB-lite"/>
    </source>
</evidence>
<feature type="compositionally biased region" description="Polar residues" evidence="1">
    <location>
        <begin position="382"/>
        <end position="397"/>
    </location>
</feature>
<dbReference type="RefSeq" id="XP_013310822.1">
    <property type="nucleotide sequence ID" value="XM_013455368.1"/>
</dbReference>
<dbReference type="EMBL" id="KN847323">
    <property type="protein sequence ID" value="KIW50238.1"/>
    <property type="molecule type" value="Genomic_DNA"/>
</dbReference>
<dbReference type="STRING" id="348802.A0A0D2E445"/>
<feature type="compositionally biased region" description="Pro residues" evidence="1">
    <location>
        <begin position="219"/>
        <end position="231"/>
    </location>
</feature>
<dbReference type="Proteomes" id="UP000054342">
    <property type="component" value="Unassembled WGS sequence"/>
</dbReference>
<feature type="compositionally biased region" description="Polar residues" evidence="1">
    <location>
        <begin position="514"/>
        <end position="523"/>
    </location>
</feature>